<gene>
    <name evidence="1" type="ORF">H0235_007123</name>
</gene>
<comment type="caution">
    <text evidence="1">The sequence shown here is derived from an EMBL/GenBank/DDBJ whole genome shotgun (WGS) entry which is preliminary data.</text>
</comment>
<dbReference type="Proteomes" id="UP000600918">
    <property type="component" value="Unassembled WGS sequence"/>
</dbReference>
<name>A0A834UB90_VESPE</name>
<accession>A0A834UB90</accession>
<sequence>MELLVSLKLLYWNNIAPLTIVYPAKTKQYSSKVSSTYHGRSNDLLYTIELSAFVVISNVVRSSRNYSEMTIVRMFWKMVREFNEEPGSRSRLLFLLRKEKNP</sequence>
<reference evidence="1" key="1">
    <citation type="journal article" date="2020" name="G3 (Bethesda)">
        <title>High-Quality Assemblies for Three Invasive Social Wasps from the &lt;i&gt;Vespula&lt;/i&gt; Genus.</title>
        <authorList>
            <person name="Harrop T.W.R."/>
            <person name="Guhlin J."/>
            <person name="McLaughlin G.M."/>
            <person name="Permina E."/>
            <person name="Stockwell P."/>
            <person name="Gilligan J."/>
            <person name="Le Lec M.F."/>
            <person name="Gruber M.A.M."/>
            <person name="Quinn O."/>
            <person name="Lovegrove M."/>
            <person name="Duncan E.J."/>
            <person name="Remnant E.J."/>
            <person name="Van Eeckhoven J."/>
            <person name="Graham B."/>
            <person name="Knapp R.A."/>
            <person name="Langford K.W."/>
            <person name="Kronenberg Z."/>
            <person name="Press M.O."/>
            <person name="Eacker S.M."/>
            <person name="Wilson-Rankin E.E."/>
            <person name="Purcell J."/>
            <person name="Lester P.J."/>
            <person name="Dearden P.K."/>
        </authorList>
    </citation>
    <scope>NUCLEOTIDE SEQUENCE</scope>
    <source>
        <strain evidence="1">Volc-1</strain>
    </source>
</reference>
<evidence type="ECO:0000313" key="2">
    <source>
        <dbReference type="Proteomes" id="UP000600918"/>
    </source>
</evidence>
<proteinExistence type="predicted"/>
<dbReference type="AlphaFoldDB" id="A0A834UB90"/>
<protein>
    <submittedName>
        <fullName evidence="1">Uncharacterized protein</fullName>
    </submittedName>
</protein>
<dbReference type="EMBL" id="JACSDY010000005">
    <property type="protein sequence ID" value="KAF7427429.1"/>
    <property type="molecule type" value="Genomic_DNA"/>
</dbReference>
<organism evidence="1 2">
    <name type="scientific">Vespula pensylvanica</name>
    <name type="common">Western yellow jacket</name>
    <name type="synonym">Wasp</name>
    <dbReference type="NCBI Taxonomy" id="30213"/>
    <lineage>
        <taxon>Eukaryota</taxon>
        <taxon>Metazoa</taxon>
        <taxon>Ecdysozoa</taxon>
        <taxon>Arthropoda</taxon>
        <taxon>Hexapoda</taxon>
        <taxon>Insecta</taxon>
        <taxon>Pterygota</taxon>
        <taxon>Neoptera</taxon>
        <taxon>Endopterygota</taxon>
        <taxon>Hymenoptera</taxon>
        <taxon>Apocrita</taxon>
        <taxon>Aculeata</taxon>
        <taxon>Vespoidea</taxon>
        <taxon>Vespidae</taxon>
        <taxon>Vespinae</taxon>
        <taxon>Vespula</taxon>
    </lineage>
</organism>
<evidence type="ECO:0000313" key="1">
    <source>
        <dbReference type="EMBL" id="KAF7427429.1"/>
    </source>
</evidence>
<keyword evidence="2" id="KW-1185">Reference proteome</keyword>